<evidence type="ECO:0000256" key="5">
    <source>
        <dbReference type="ARBA" id="ARBA00022741"/>
    </source>
</evidence>
<feature type="compositionally biased region" description="Polar residues" evidence="11">
    <location>
        <begin position="8"/>
        <end position="22"/>
    </location>
</feature>
<evidence type="ECO:0000256" key="2">
    <source>
        <dbReference type="ARBA" id="ARBA00005594"/>
    </source>
</evidence>
<proteinExistence type="inferred from homology"/>
<feature type="region of interest" description="Disordered" evidence="11">
    <location>
        <begin position="1"/>
        <end position="22"/>
    </location>
</feature>
<evidence type="ECO:0000313" key="13">
    <source>
        <dbReference type="Proteomes" id="UP001153365"/>
    </source>
</evidence>
<keyword evidence="8 10" id="KW-0030">Aminoacyl-tRNA synthetase</keyword>
<evidence type="ECO:0000256" key="1">
    <source>
        <dbReference type="ARBA" id="ARBA00004173"/>
    </source>
</evidence>
<dbReference type="GO" id="GO:0005759">
    <property type="term" value="C:mitochondrial matrix"/>
    <property type="evidence" value="ECO:0007669"/>
    <property type="project" value="TreeGrafter"/>
</dbReference>
<keyword evidence="7 10" id="KW-0648">Protein biosynthesis</keyword>
<comment type="subcellular location">
    <subcellularLocation>
        <location evidence="1">Mitochondrion</location>
    </subcellularLocation>
</comment>
<dbReference type="EC" id="6.1.1.2" evidence="3"/>
<keyword evidence="13" id="KW-1185">Reference proteome</keyword>
<dbReference type="Proteomes" id="UP001153365">
    <property type="component" value="Unassembled WGS sequence"/>
</dbReference>
<dbReference type="AlphaFoldDB" id="A0AAV0AZ10"/>
<dbReference type="GO" id="GO:0004830">
    <property type="term" value="F:tryptophan-tRNA ligase activity"/>
    <property type="evidence" value="ECO:0007669"/>
    <property type="project" value="UniProtKB-EC"/>
</dbReference>
<keyword evidence="6 10" id="KW-0067">ATP-binding</keyword>
<dbReference type="InterPro" id="IPR050203">
    <property type="entry name" value="Trp-tRNA_synthetase"/>
</dbReference>
<dbReference type="InterPro" id="IPR002305">
    <property type="entry name" value="aa-tRNA-synth_Ic"/>
</dbReference>
<dbReference type="Pfam" id="PF00579">
    <property type="entry name" value="tRNA-synt_1b"/>
    <property type="match status" value="1"/>
</dbReference>
<accession>A0AAV0AZ10</accession>
<comment type="similarity">
    <text evidence="2 10">Belongs to the class-I aminoacyl-tRNA synthetase family.</text>
</comment>
<dbReference type="SUPFAM" id="SSF52374">
    <property type="entry name" value="Nucleotidylyl transferase"/>
    <property type="match status" value="1"/>
</dbReference>
<evidence type="ECO:0000256" key="9">
    <source>
        <dbReference type="ARBA" id="ARBA00030268"/>
    </source>
</evidence>
<dbReference type="GO" id="GO:0070183">
    <property type="term" value="P:mitochondrial tryptophanyl-tRNA aminoacylation"/>
    <property type="evidence" value="ECO:0007669"/>
    <property type="project" value="TreeGrafter"/>
</dbReference>
<evidence type="ECO:0000256" key="3">
    <source>
        <dbReference type="ARBA" id="ARBA00013161"/>
    </source>
</evidence>
<evidence type="ECO:0000256" key="8">
    <source>
        <dbReference type="ARBA" id="ARBA00023146"/>
    </source>
</evidence>
<evidence type="ECO:0000256" key="6">
    <source>
        <dbReference type="ARBA" id="ARBA00022840"/>
    </source>
</evidence>
<keyword evidence="4 10" id="KW-0436">Ligase</keyword>
<dbReference type="FunFam" id="1.10.240.10:FF:000002">
    <property type="entry name" value="Tryptophan--tRNA ligase"/>
    <property type="match status" value="1"/>
</dbReference>
<reference evidence="12" key="1">
    <citation type="submission" date="2022-06" db="EMBL/GenBank/DDBJ databases">
        <authorList>
            <consortium name="SYNGENTA / RWTH Aachen University"/>
        </authorList>
    </citation>
    <scope>NUCLEOTIDE SEQUENCE</scope>
</reference>
<dbReference type="Gene3D" id="1.10.240.10">
    <property type="entry name" value="Tyrosyl-Transfer RNA Synthetase"/>
    <property type="match status" value="1"/>
</dbReference>
<gene>
    <name evidence="12" type="ORF">PPACK8108_LOCUS9250</name>
</gene>
<dbReference type="EMBL" id="CALTRL010001977">
    <property type="protein sequence ID" value="CAH7674340.1"/>
    <property type="molecule type" value="Genomic_DNA"/>
</dbReference>
<evidence type="ECO:0000313" key="12">
    <source>
        <dbReference type="EMBL" id="CAH7674340.1"/>
    </source>
</evidence>
<dbReference type="PANTHER" id="PTHR43766">
    <property type="entry name" value="TRYPTOPHAN--TRNA LIGASE, MITOCHONDRIAL"/>
    <property type="match status" value="1"/>
</dbReference>
<protein>
    <recommendedName>
        <fullName evidence="3">tryptophan--tRNA ligase</fullName>
        <ecNumber evidence="3">6.1.1.2</ecNumber>
    </recommendedName>
    <alternativeName>
        <fullName evidence="9">Tryptophanyl-tRNA synthetase</fullName>
    </alternativeName>
</protein>
<evidence type="ECO:0000256" key="10">
    <source>
        <dbReference type="RuleBase" id="RU363036"/>
    </source>
</evidence>
<evidence type="ECO:0000256" key="7">
    <source>
        <dbReference type="ARBA" id="ARBA00022917"/>
    </source>
</evidence>
<name>A0AAV0AZ10_PHAPC</name>
<keyword evidence="5 10" id="KW-0547">Nucleotide-binding</keyword>
<organism evidence="12 13">
    <name type="scientific">Phakopsora pachyrhizi</name>
    <name type="common">Asian soybean rust disease fungus</name>
    <dbReference type="NCBI Taxonomy" id="170000"/>
    <lineage>
        <taxon>Eukaryota</taxon>
        <taxon>Fungi</taxon>
        <taxon>Dikarya</taxon>
        <taxon>Basidiomycota</taxon>
        <taxon>Pucciniomycotina</taxon>
        <taxon>Pucciniomycetes</taxon>
        <taxon>Pucciniales</taxon>
        <taxon>Phakopsoraceae</taxon>
        <taxon>Phakopsora</taxon>
    </lineage>
</organism>
<evidence type="ECO:0000256" key="11">
    <source>
        <dbReference type="SAM" id="MobiDB-lite"/>
    </source>
</evidence>
<evidence type="ECO:0000256" key="4">
    <source>
        <dbReference type="ARBA" id="ARBA00022598"/>
    </source>
</evidence>
<dbReference type="PANTHER" id="PTHR43766:SF1">
    <property type="entry name" value="TRYPTOPHAN--TRNA LIGASE, MITOCHONDRIAL"/>
    <property type="match status" value="1"/>
</dbReference>
<comment type="caution">
    <text evidence="12">The sequence shown here is derived from an EMBL/GenBank/DDBJ whole genome shotgun (WGS) entry which is preliminary data.</text>
</comment>
<sequence>MAKILNLRNPSQKMSKSSPSVQSRILITDSPQEIQSKITLAVADSIKFVTYNPINKPRISNLLDIYCSITGEEKSLSKRFEGRMADELKSWLVDVLVEELRPIQVKLERLQGERTEVD</sequence>
<dbReference type="GO" id="GO:0005524">
    <property type="term" value="F:ATP binding"/>
    <property type="evidence" value="ECO:0007669"/>
    <property type="project" value="UniProtKB-KW"/>
</dbReference>